<reference evidence="1" key="1">
    <citation type="submission" date="2022-07" db="EMBL/GenBank/DDBJ databases">
        <title>Evaluation of T. orientalis genome assembly methods using nanopore sequencing and analysis of variation between genomes.</title>
        <authorList>
            <person name="Yam J."/>
            <person name="Micallef M.L."/>
            <person name="Liu M."/>
            <person name="Djordjevic S.P."/>
            <person name="Bogema D.R."/>
            <person name="Jenkins C."/>
        </authorList>
    </citation>
    <scope>NUCLEOTIDE SEQUENCE</scope>
    <source>
        <strain evidence="1">Goon Nure</strain>
    </source>
</reference>
<evidence type="ECO:0000313" key="2">
    <source>
        <dbReference type="Proteomes" id="UP000244811"/>
    </source>
</evidence>
<dbReference type="AlphaFoldDB" id="A0A976SIP5"/>
<organism evidence="1 2">
    <name type="scientific">Theileria orientalis</name>
    <dbReference type="NCBI Taxonomy" id="68886"/>
    <lineage>
        <taxon>Eukaryota</taxon>
        <taxon>Sar</taxon>
        <taxon>Alveolata</taxon>
        <taxon>Apicomplexa</taxon>
        <taxon>Aconoidasida</taxon>
        <taxon>Piroplasmida</taxon>
        <taxon>Theileriidae</taxon>
        <taxon>Theileria</taxon>
    </lineage>
</organism>
<gene>
    <name evidence="1" type="ORF">MACK_003410</name>
</gene>
<sequence>MENRFSILKVNSKLVDKKNLNKYLKKVMSRDYAKEEMKYLLKYMVNNMGGSLDDGNLLTILIMMSKLEIRDTLLLDSLLPHLYKMEDFSKITECLLYGSMMFGSNEGLKMLAMKVIYDLPKHANYISYDSMAKLCESLCHLKLYSEDFGNLMASFVGSDTLSSNELGMVNFSSILNYLSRVGVGDENAWKLYMRYSLDNLVASNHKTILKLLKSCVNKNVYNKNLFRNWGDSLTRFIDRMHPNEVADASYCYFKMNFRHDDLFESIFRIGERIATNLDGKSSLRLLSGYHMYFSSPSTDPPSSLTVSRDSSLNDTHIYRAVYLIYNNISTSLNDLGFEEFLLLFKTLETFKFINTRNLQMSLNSFLKTSVIDCPNASKVDLIKSRYSEKRSIDLSQQSFIRSLMP</sequence>
<dbReference type="Proteomes" id="UP000244811">
    <property type="component" value="Chromosome 1"/>
</dbReference>
<protein>
    <submittedName>
        <fullName evidence="1">Uncharacterized protein</fullName>
    </submittedName>
</protein>
<accession>A0A976SIP5</accession>
<evidence type="ECO:0000313" key="1">
    <source>
        <dbReference type="EMBL" id="UVC49571.1"/>
    </source>
</evidence>
<dbReference type="EMBL" id="CP056069">
    <property type="protein sequence ID" value="UVC49571.1"/>
    <property type="molecule type" value="Genomic_DNA"/>
</dbReference>
<name>A0A976SIP5_THEOR</name>
<proteinExistence type="predicted"/>